<accession>A0ABW3QI19</accession>
<dbReference type="EMBL" id="JBHTLP010000008">
    <property type="protein sequence ID" value="MFD1141284.1"/>
    <property type="molecule type" value="Genomic_DNA"/>
</dbReference>
<reference evidence="2" key="1">
    <citation type="journal article" date="2019" name="Int. J. Syst. Evol. Microbiol.">
        <title>The Global Catalogue of Microorganisms (GCM) 10K type strain sequencing project: providing services to taxonomists for standard genome sequencing and annotation.</title>
        <authorList>
            <consortium name="The Broad Institute Genomics Platform"/>
            <consortium name="The Broad Institute Genome Sequencing Center for Infectious Disease"/>
            <person name="Wu L."/>
            <person name="Ma J."/>
        </authorList>
    </citation>
    <scope>NUCLEOTIDE SEQUENCE [LARGE SCALE GENOMIC DNA]</scope>
    <source>
        <strain evidence="2">CCUG 55608</strain>
    </source>
</reference>
<protein>
    <submittedName>
        <fullName evidence="1">Uncharacterized protein</fullName>
    </submittedName>
</protein>
<evidence type="ECO:0000313" key="1">
    <source>
        <dbReference type="EMBL" id="MFD1141284.1"/>
    </source>
</evidence>
<organism evidence="1 2">
    <name type="scientific">Larkinella insperata</name>
    <dbReference type="NCBI Taxonomy" id="332158"/>
    <lineage>
        <taxon>Bacteria</taxon>
        <taxon>Pseudomonadati</taxon>
        <taxon>Bacteroidota</taxon>
        <taxon>Cytophagia</taxon>
        <taxon>Cytophagales</taxon>
        <taxon>Spirosomataceae</taxon>
        <taxon>Larkinella</taxon>
    </lineage>
</organism>
<comment type="caution">
    <text evidence="1">The sequence shown here is derived from an EMBL/GenBank/DDBJ whole genome shotgun (WGS) entry which is preliminary data.</text>
</comment>
<dbReference type="Proteomes" id="UP001597116">
    <property type="component" value="Unassembled WGS sequence"/>
</dbReference>
<name>A0ABW3QI19_9BACT</name>
<evidence type="ECO:0000313" key="2">
    <source>
        <dbReference type="Proteomes" id="UP001597116"/>
    </source>
</evidence>
<proteinExistence type="predicted"/>
<sequence length="253" mass="29460">MHFNHEKFDYWPIYDSIKAFYPIGIPKGDGYEMYQHYPGLKKLESLVFENIHQDGNYTSRWHVVEKTLADQTGNEVVGTTYGQVPSFSARLILKKIPSGNLTRYQELFFTVSLLEPYYTVLGRDVTEIVLQDEDAPYPSFLNKRYCSTTILTLAPENEYADVFKRICALMEESFDGYRFVPYSIYSQPLPGLEVNYRDQKQNTIFHGLFNDQVDLNAQTIGDEFYKSEDWIREGYDSNNEGGWVIYPPTSQFD</sequence>
<dbReference type="RefSeq" id="WP_265991609.1">
    <property type="nucleotide sequence ID" value="NZ_CP110973.1"/>
</dbReference>
<gene>
    <name evidence="1" type="ORF">ACFQ4C_09200</name>
</gene>
<keyword evidence="2" id="KW-1185">Reference proteome</keyword>